<dbReference type="Proteomes" id="UP000076154">
    <property type="component" value="Unassembled WGS sequence"/>
</dbReference>
<evidence type="ECO:0000313" key="2">
    <source>
        <dbReference type="EMBL" id="RDB30471.1"/>
    </source>
</evidence>
<feature type="compositionally biased region" description="Acidic residues" evidence="1">
    <location>
        <begin position="30"/>
        <end position="48"/>
    </location>
</feature>
<keyword evidence="3" id="KW-1185">Reference proteome</keyword>
<protein>
    <submittedName>
        <fullName evidence="2">Uncharacterized protein</fullName>
    </submittedName>
</protein>
<feature type="compositionally biased region" description="Basic residues" evidence="1">
    <location>
        <begin position="8"/>
        <end position="25"/>
    </location>
</feature>
<dbReference type="AlphaFoldDB" id="A0A369K786"/>
<evidence type="ECO:0000313" key="3">
    <source>
        <dbReference type="Proteomes" id="UP000076154"/>
    </source>
</evidence>
<comment type="caution">
    <text evidence="2">The sequence shown here is derived from an EMBL/GenBank/DDBJ whole genome shotgun (WGS) entry which is preliminary data.</text>
</comment>
<proteinExistence type="predicted"/>
<feature type="compositionally biased region" description="Acidic residues" evidence="1">
    <location>
        <begin position="55"/>
        <end position="69"/>
    </location>
</feature>
<sequence length="122" mass="13635">MPRGSKGTSKKKAPATRKSTRKGPAKKSGEDEEEVDNDIEENAEEECVDGGRNDDDPDDNDNDNEEGDGLESHHRIELDKELEVKTDTVKDLLLMFSDKTTVTFKTGDVFEKVTGRWCLSCK</sequence>
<feature type="region of interest" description="Disordered" evidence="1">
    <location>
        <begin position="1"/>
        <end position="76"/>
    </location>
</feature>
<accession>A0A369K786</accession>
<reference evidence="2" key="1">
    <citation type="submission" date="2018-04" db="EMBL/GenBank/DDBJ databases">
        <title>Whole genome sequencing of Hypsizygus marmoreus.</title>
        <authorList>
            <person name="Choi I.-G."/>
            <person name="Min B."/>
            <person name="Kim J.-G."/>
            <person name="Kim S."/>
            <person name="Oh Y.-L."/>
            <person name="Kong W.-S."/>
            <person name="Park H."/>
            <person name="Jeong J."/>
            <person name="Song E.-S."/>
        </authorList>
    </citation>
    <scope>NUCLEOTIDE SEQUENCE [LARGE SCALE GENOMIC DNA]</scope>
    <source>
        <strain evidence="2">51987-8</strain>
    </source>
</reference>
<dbReference type="EMBL" id="LUEZ02000005">
    <property type="protein sequence ID" value="RDB30471.1"/>
    <property type="molecule type" value="Genomic_DNA"/>
</dbReference>
<dbReference type="InParanoid" id="A0A369K786"/>
<name>A0A369K786_HYPMA</name>
<gene>
    <name evidence="2" type="ORF">Hypma_007294</name>
</gene>
<organism evidence="2 3">
    <name type="scientific">Hypsizygus marmoreus</name>
    <name type="common">White beech mushroom</name>
    <name type="synonym">Agaricus marmoreus</name>
    <dbReference type="NCBI Taxonomy" id="39966"/>
    <lineage>
        <taxon>Eukaryota</taxon>
        <taxon>Fungi</taxon>
        <taxon>Dikarya</taxon>
        <taxon>Basidiomycota</taxon>
        <taxon>Agaricomycotina</taxon>
        <taxon>Agaricomycetes</taxon>
        <taxon>Agaricomycetidae</taxon>
        <taxon>Agaricales</taxon>
        <taxon>Tricholomatineae</taxon>
        <taxon>Lyophyllaceae</taxon>
        <taxon>Hypsizygus</taxon>
    </lineage>
</organism>
<dbReference type="OrthoDB" id="3058848at2759"/>
<evidence type="ECO:0000256" key="1">
    <source>
        <dbReference type="SAM" id="MobiDB-lite"/>
    </source>
</evidence>